<dbReference type="SUPFAM" id="SSF51905">
    <property type="entry name" value="FAD/NAD(P)-binding domain"/>
    <property type="match status" value="2"/>
</dbReference>
<proteinExistence type="inferred from homology"/>
<accession>A0A8T0GF86</accession>
<gene>
    <name evidence="8" type="ORF">KC19_11G007600</name>
</gene>
<evidence type="ECO:0000313" key="8">
    <source>
        <dbReference type="EMBL" id="KAG0555842.1"/>
    </source>
</evidence>
<dbReference type="Pfam" id="PF13738">
    <property type="entry name" value="Pyr_redox_3"/>
    <property type="match status" value="1"/>
</dbReference>
<evidence type="ECO:0000256" key="4">
    <source>
        <dbReference type="ARBA" id="ARBA00022827"/>
    </source>
</evidence>
<dbReference type="Gene3D" id="3.50.50.60">
    <property type="entry name" value="FAD/NAD(P)-binding domain"/>
    <property type="match status" value="2"/>
</dbReference>
<evidence type="ECO:0000256" key="6">
    <source>
        <dbReference type="ARBA" id="ARBA00023002"/>
    </source>
</evidence>
<evidence type="ECO:0000313" key="9">
    <source>
        <dbReference type="Proteomes" id="UP000822688"/>
    </source>
</evidence>
<dbReference type="PRINTS" id="PR00411">
    <property type="entry name" value="PNDRDTASEI"/>
</dbReference>
<keyword evidence="7" id="KW-0503">Monooxygenase</keyword>
<dbReference type="Proteomes" id="UP000822688">
    <property type="component" value="Chromosome 11"/>
</dbReference>
<dbReference type="AlphaFoldDB" id="A0A8T0GF86"/>
<evidence type="ECO:0000256" key="5">
    <source>
        <dbReference type="ARBA" id="ARBA00022857"/>
    </source>
</evidence>
<dbReference type="InterPro" id="IPR050775">
    <property type="entry name" value="FAD-binding_Monooxygenases"/>
</dbReference>
<dbReference type="PANTHER" id="PTHR43098">
    <property type="entry name" value="L-ORNITHINE N(5)-MONOOXYGENASE-RELATED"/>
    <property type="match status" value="1"/>
</dbReference>
<comment type="similarity">
    <text evidence="2">Belongs to the FAD-binding monooxygenase family.</text>
</comment>
<keyword evidence="5" id="KW-0521">NADP</keyword>
<evidence type="ECO:0008006" key="10">
    <source>
        <dbReference type="Google" id="ProtNLM"/>
    </source>
</evidence>
<dbReference type="GO" id="GO:0004497">
    <property type="term" value="F:monooxygenase activity"/>
    <property type="evidence" value="ECO:0007669"/>
    <property type="project" value="UniProtKB-KW"/>
</dbReference>
<keyword evidence="6" id="KW-0560">Oxidoreductase</keyword>
<keyword evidence="4" id="KW-0274">FAD</keyword>
<evidence type="ECO:0000256" key="1">
    <source>
        <dbReference type="ARBA" id="ARBA00001974"/>
    </source>
</evidence>
<comment type="cofactor">
    <cofactor evidence="1">
        <name>FAD</name>
        <dbReference type="ChEBI" id="CHEBI:57692"/>
    </cofactor>
</comment>
<dbReference type="EMBL" id="CM026432">
    <property type="protein sequence ID" value="KAG0555842.1"/>
    <property type="molecule type" value="Genomic_DNA"/>
</dbReference>
<sequence>MANPTELDAVVVGAGFAGLHALYRLRELGFRTRVVEAGKGVGGAWFWNKYPGARCDSPSMSYSYSFSPELEQEWEWTEKYPTQPEVLRYLDHVADRFDLRKDITFNARVTSAVYNEKAKRWVVNTDTGASFDVQYLITAAGCISAPKMLEEPGVERFRGRSYYTGQWPDEEVDFTNLRVAVIGTGSSGVQAIPMIAQQAARLTVFQRTPTFSLPAMNCPLTDDEIAHTKANYAAFRKVQRNSVFGDEPPEMPTKSALEASDEERLARYEAGWAKGGLVHLMMAYTDIMTNKAANDTLADFVRSKIQSIVTNPTTAESLSPRSYALGTKRCTVDTNYYATFNSPHVHLVDLRKTPLLEITENGIRTSETEYEVDAIVYATGYDATTGALTRIDIRGRNGVTLKEKWASGARTYLGVAVAGFPNMFTITGPLSPSVLSNVVVSIEQHVEWICECVRFLRESGVEEIEAEAEAEDEWVEHARFVAECTLFPDTASPYTGGNVPGKARGLLPYAGGVGAYRQKCDDVASKGYEGFRLISATSSR</sequence>
<keyword evidence="9" id="KW-1185">Reference proteome</keyword>
<protein>
    <recommendedName>
        <fullName evidence="10">Cyclohexanone monooxygenase</fullName>
    </recommendedName>
</protein>
<keyword evidence="3" id="KW-0285">Flavoprotein</keyword>
<comment type="caution">
    <text evidence="8">The sequence shown here is derived from an EMBL/GenBank/DDBJ whole genome shotgun (WGS) entry which is preliminary data.</text>
</comment>
<evidence type="ECO:0000256" key="7">
    <source>
        <dbReference type="ARBA" id="ARBA00023033"/>
    </source>
</evidence>
<organism evidence="8 9">
    <name type="scientific">Ceratodon purpureus</name>
    <name type="common">Fire moss</name>
    <name type="synonym">Dicranum purpureum</name>
    <dbReference type="NCBI Taxonomy" id="3225"/>
    <lineage>
        <taxon>Eukaryota</taxon>
        <taxon>Viridiplantae</taxon>
        <taxon>Streptophyta</taxon>
        <taxon>Embryophyta</taxon>
        <taxon>Bryophyta</taxon>
        <taxon>Bryophytina</taxon>
        <taxon>Bryopsida</taxon>
        <taxon>Dicranidae</taxon>
        <taxon>Pseudoditrichales</taxon>
        <taxon>Ditrichaceae</taxon>
        <taxon>Ceratodon</taxon>
    </lineage>
</organism>
<dbReference type="PANTHER" id="PTHR43098:SF3">
    <property type="entry name" value="L-ORNITHINE N(5)-MONOOXYGENASE-RELATED"/>
    <property type="match status" value="1"/>
</dbReference>
<dbReference type="InterPro" id="IPR036188">
    <property type="entry name" value="FAD/NAD-bd_sf"/>
</dbReference>
<dbReference type="OrthoDB" id="66881at2759"/>
<evidence type="ECO:0000256" key="2">
    <source>
        <dbReference type="ARBA" id="ARBA00010139"/>
    </source>
</evidence>
<name>A0A8T0GF86_CERPU</name>
<evidence type="ECO:0000256" key="3">
    <source>
        <dbReference type="ARBA" id="ARBA00022630"/>
    </source>
</evidence>
<reference evidence="8 9" key="1">
    <citation type="submission" date="2020-06" db="EMBL/GenBank/DDBJ databases">
        <title>WGS assembly of Ceratodon purpureus strain R40.</title>
        <authorList>
            <person name="Carey S.B."/>
            <person name="Jenkins J."/>
            <person name="Shu S."/>
            <person name="Lovell J.T."/>
            <person name="Sreedasyam A."/>
            <person name="Maumus F."/>
            <person name="Tiley G.P."/>
            <person name="Fernandez-Pozo N."/>
            <person name="Barry K."/>
            <person name="Chen C."/>
            <person name="Wang M."/>
            <person name="Lipzen A."/>
            <person name="Daum C."/>
            <person name="Saski C.A."/>
            <person name="Payton A.C."/>
            <person name="Mcbreen J.C."/>
            <person name="Conrad R.E."/>
            <person name="Kollar L.M."/>
            <person name="Olsson S."/>
            <person name="Huttunen S."/>
            <person name="Landis J.B."/>
            <person name="Wickett N.J."/>
            <person name="Johnson M.G."/>
            <person name="Rensing S.A."/>
            <person name="Grimwood J."/>
            <person name="Schmutz J."/>
            <person name="Mcdaniel S.F."/>
        </authorList>
    </citation>
    <scope>NUCLEOTIDE SEQUENCE [LARGE SCALE GENOMIC DNA]</scope>
    <source>
        <strain evidence="8 9">R40</strain>
    </source>
</reference>